<dbReference type="EMBL" id="CM045869">
    <property type="protein sequence ID" value="KAI7954886.1"/>
    <property type="molecule type" value="Genomic_DNA"/>
</dbReference>
<evidence type="ECO:0000313" key="1">
    <source>
        <dbReference type="EMBL" id="KAI7954886.1"/>
    </source>
</evidence>
<accession>A0ACC0EJV5</accession>
<keyword evidence="2" id="KW-1185">Reference proteome</keyword>
<sequence length="128" mass="13639">MLEIQDLTRQQGQAPVIKPAVLYPPVNDSSKFHSGTGSFLFTDPAQLFRIDFDSDEESPSPAQDPSSDHMPTAPCPPVPTAHDLFPEAAAGQPAVNVPVPANKRKTNAKKGKAVEETTRAASATADEM</sequence>
<reference evidence="2" key="1">
    <citation type="journal article" date="2018" name="BMC Genomics">
        <title>Genomic insights into host adaptation between the wheat stripe rust pathogen (Puccinia striiformis f. sp. tritici) and the barley stripe rust pathogen (Puccinia striiformis f. sp. hordei).</title>
        <authorList>
            <person name="Xia C."/>
            <person name="Wang M."/>
            <person name="Yin C."/>
            <person name="Cornejo O.E."/>
            <person name="Hulbert S.H."/>
            <person name="Chen X."/>
        </authorList>
    </citation>
    <scope>NUCLEOTIDE SEQUENCE [LARGE SCALE GENOMIC DNA]</scope>
    <source>
        <strain evidence="2">93-210</strain>
    </source>
</reference>
<name>A0ACC0EJV5_9BASI</name>
<comment type="caution">
    <text evidence="1">The sequence shown here is derived from an EMBL/GenBank/DDBJ whole genome shotgun (WGS) entry which is preliminary data.</text>
</comment>
<dbReference type="Proteomes" id="UP001060170">
    <property type="component" value="Chromosome 5"/>
</dbReference>
<proteinExistence type="predicted"/>
<protein>
    <submittedName>
        <fullName evidence="1">Uncharacterized protein</fullName>
    </submittedName>
</protein>
<gene>
    <name evidence="1" type="ORF">MJO28_005286</name>
</gene>
<reference evidence="1 2" key="3">
    <citation type="journal article" date="2022" name="Microbiol. Spectr.">
        <title>Folding features and dynamics of 3D genome architecture in plant fungal pathogens.</title>
        <authorList>
            <person name="Xia C."/>
        </authorList>
    </citation>
    <scope>NUCLEOTIDE SEQUENCE [LARGE SCALE GENOMIC DNA]</scope>
    <source>
        <strain evidence="1 2">93-210</strain>
    </source>
</reference>
<evidence type="ECO:0000313" key="2">
    <source>
        <dbReference type="Proteomes" id="UP001060170"/>
    </source>
</evidence>
<organism evidence="1 2">
    <name type="scientific">Puccinia striiformis f. sp. tritici</name>
    <dbReference type="NCBI Taxonomy" id="168172"/>
    <lineage>
        <taxon>Eukaryota</taxon>
        <taxon>Fungi</taxon>
        <taxon>Dikarya</taxon>
        <taxon>Basidiomycota</taxon>
        <taxon>Pucciniomycotina</taxon>
        <taxon>Pucciniomycetes</taxon>
        <taxon>Pucciniales</taxon>
        <taxon>Pucciniaceae</taxon>
        <taxon>Puccinia</taxon>
    </lineage>
</organism>
<reference evidence="2" key="2">
    <citation type="journal article" date="2018" name="Mol. Plant Microbe Interact.">
        <title>Genome sequence resources for the wheat stripe rust pathogen (Puccinia striiformis f. sp. tritici) and the barley stripe rust pathogen (Puccinia striiformis f. sp. hordei).</title>
        <authorList>
            <person name="Xia C."/>
            <person name="Wang M."/>
            <person name="Yin C."/>
            <person name="Cornejo O.E."/>
            <person name="Hulbert S.H."/>
            <person name="Chen X."/>
        </authorList>
    </citation>
    <scope>NUCLEOTIDE SEQUENCE [LARGE SCALE GENOMIC DNA]</scope>
    <source>
        <strain evidence="2">93-210</strain>
    </source>
</reference>